<dbReference type="Proteomes" id="UP000516013">
    <property type="component" value="Chromosome"/>
</dbReference>
<dbReference type="RefSeq" id="WP_141303541.1">
    <property type="nucleotide sequence ID" value="NZ_CP060822.1"/>
</dbReference>
<organism evidence="1 2">
    <name type="scientific">Cylindrospermopsis curvispora GIHE-G1</name>
    <dbReference type="NCBI Taxonomy" id="2666332"/>
    <lineage>
        <taxon>Bacteria</taxon>
        <taxon>Bacillati</taxon>
        <taxon>Cyanobacteriota</taxon>
        <taxon>Cyanophyceae</taxon>
        <taxon>Nostocales</taxon>
        <taxon>Aphanizomenonaceae</taxon>
        <taxon>Cylindrospermopsis</taxon>
    </lineage>
</organism>
<protein>
    <submittedName>
        <fullName evidence="1">Uncharacterized protein</fullName>
    </submittedName>
</protein>
<keyword evidence="2" id="KW-1185">Reference proteome</keyword>
<dbReference type="EMBL" id="CP060822">
    <property type="protein sequence ID" value="QNP30801.1"/>
    <property type="molecule type" value="Genomic_DNA"/>
</dbReference>
<name>A0A7H0F435_9CYAN</name>
<accession>A0A7H0F435</accession>
<evidence type="ECO:0000313" key="2">
    <source>
        <dbReference type="Proteomes" id="UP000516013"/>
    </source>
</evidence>
<proteinExistence type="predicted"/>
<reference evidence="1 2" key="1">
    <citation type="submission" date="2020-08" db="EMBL/GenBank/DDBJ databases">
        <title>Complete genome sequence of Raphidiopsis curvispora isolated from drinking water reservoir in South Korea.</title>
        <authorList>
            <person name="Jeong J."/>
        </authorList>
    </citation>
    <scope>NUCLEOTIDE SEQUENCE [LARGE SCALE GENOMIC DNA]</scope>
    <source>
        <strain evidence="1 2">GIHE-G1</strain>
    </source>
</reference>
<dbReference type="KEGG" id="ccur:IAR63_07390"/>
<evidence type="ECO:0000313" key="1">
    <source>
        <dbReference type="EMBL" id="QNP30801.1"/>
    </source>
</evidence>
<gene>
    <name evidence="1" type="ORF">IAR63_07390</name>
</gene>
<sequence length="101" mass="11399">MKYETPLLHGVRLAYLGFGWDNGQNSIPVVLAPGEIYQLGKQLDFLRSRGEWSDLSSAETHQQLLKHFQSPQTFERLVAIAHTEPPRGNVGRTRTGIRLLS</sequence>
<dbReference type="AlphaFoldDB" id="A0A7H0F435"/>